<keyword evidence="4" id="KW-0812">Transmembrane</keyword>
<proteinExistence type="inferred from homology"/>
<dbReference type="OrthoDB" id="5855770at2759"/>
<dbReference type="GO" id="GO:0007018">
    <property type="term" value="P:microtubule-based movement"/>
    <property type="evidence" value="ECO:0007669"/>
    <property type="project" value="InterPro"/>
</dbReference>
<evidence type="ECO:0000313" key="6">
    <source>
        <dbReference type="EMBL" id="VDM69741.1"/>
    </source>
</evidence>
<dbReference type="SUPFAM" id="SSF52540">
    <property type="entry name" value="P-loop containing nucleoside triphosphate hydrolases"/>
    <property type="match status" value="1"/>
</dbReference>
<dbReference type="PROSITE" id="PS50067">
    <property type="entry name" value="KINESIN_MOTOR_2"/>
    <property type="match status" value="1"/>
</dbReference>
<evidence type="ECO:0000256" key="3">
    <source>
        <dbReference type="PROSITE-ProRule" id="PRU00283"/>
    </source>
</evidence>
<keyword evidence="7" id="KW-1185">Reference proteome</keyword>
<dbReference type="Gene3D" id="3.40.850.10">
    <property type="entry name" value="Kinesin motor domain"/>
    <property type="match status" value="1"/>
</dbReference>
<sequence length="143" mass="16212">MGTKMRCATPSRNHCRAKRSTEDKDAVEVVCRLTPYYGPTPCLIVAEENVIRVVPPPGMLKRDGSPYGQKDFEFGYVFDENDRQQVVFERCAVDLVGDLLAGKNGLLFTYGFLFFLVTYLKRGVLLLRKLQTIVFLSAFLGHR</sequence>
<dbReference type="AlphaFoldDB" id="A0A3P7I8Z1"/>
<dbReference type="Pfam" id="PF00225">
    <property type="entry name" value="Kinesin"/>
    <property type="match status" value="1"/>
</dbReference>
<comment type="similarity">
    <text evidence="3">Belongs to the TRAFAC class myosin-kinesin ATPase superfamily. Kinesin family.</text>
</comment>
<organism evidence="6 7">
    <name type="scientific">Strongylus vulgaris</name>
    <name type="common">Blood worm</name>
    <dbReference type="NCBI Taxonomy" id="40348"/>
    <lineage>
        <taxon>Eukaryota</taxon>
        <taxon>Metazoa</taxon>
        <taxon>Ecdysozoa</taxon>
        <taxon>Nematoda</taxon>
        <taxon>Chromadorea</taxon>
        <taxon>Rhabditida</taxon>
        <taxon>Rhabditina</taxon>
        <taxon>Rhabditomorpha</taxon>
        <taxon>Strongyloidea</taxon>
        <taxon>Strongylidae</taxon>
        <taxon>Strongylus</taxon>
    </lineage>
</organism>
<reference evidence="6 7" key="1">
    <citation type="submission" date="2018-11" db="EMBL/GenBank/DDBJ databases">
        <authorList>
            <consortium name="Pathogen Informatics"/>
        </authorList>
    </citation>
    <scope>NUCLEOTIDE SEQUENCE [LARGE SCALE GENOMIC DNA]</scope>
</reference>
<keyword evidence="1" id="KW-0547">Nucleotide-binding</keyword>
<dbReference type="GO" id="GO:0005524">
    <property type="term" value="F:ATP binding"/>
    <property type="evidence" value="ECO:0007669"/>
    <property type="project" value="UniProtKB-KW"/>
</dbReference>
<evidence type="ECO:0000256" key="1">
    <source>
        <dbReference type="ARBA" id="ARBA00022741"/>
    </source>
</evidence>
<dbReference type="InterPro" id="IPR036961">
    <property type="entry name" value="Kinesin_motor_dom_sf"/>
</dbReference>
<dbReference type="InterPro" id="IPR001752">
    <property type="entry name" value="Kinesin_motor_dom"/>
</dbReference>
<feature type="domain" description="Kinesin motor" evidence="5">
    <location>
        <begin position="26"/>
        <end position="143"/>
    </location>
</feature>
<dbReference type="EMBL" id="UYYB01013382">
    <property type="protein sequence ID" value="VDM69741.1"/>
    <property type="molecule type" value="Genomic_DNA"/>
</dbReference>
<dbReference type="GO" id="GO:0008017">
    <property type="term" value="F:microtubule binding"/>
    <property type="evidence" value="ECO:0007669"/>
    <property type="project" value="InterPro"/>
</dbReference>
<evidence type="ECO:0000313" key="7">
    <source>
        <dbReference type="Proteomes" id="UP000270094"/>
    </source>
</evidence>
<evidence type="ECO:0000256" key="2">
    <source>
        <dbReference type="ARBA" id="ARBA00022840"/>
    </source>
</evidence>
<dbReference type="Proteomes" id="UP000270094">
    <property type="component" value="Unassembled WGS sequence"/>
</dbReference>
<gene>
    <name evidence="6" type="ORF">SVUK_LOCUS4739</name>
</gene>
<name>A0A3P7I8Z1_STRVU</name>
<keyword evidence="4" id="KW-0472">Membrane</keyword>
<keyword evidence="4" id="KW-1133">Transmembrane helix</keyword>
<comment type="caution">
    <text evidence="3">Lacks conserved residue(s) required for the propagation of feature annotation.</text>
</comment>
<accession>A0A3P7I8Z1</accession>
<feature type="transmembrane region" description="Helical" evidence="4">
    <location>
        <begin position="104"/>
        <end position="120"/>
    </location>
</feature>
<evidence type="ECO:0000259" key="5">
    <source>
        <dbReference type="PROSITE" id="PS50067"/>
    </source>
</evidence>
<keyword evidence="2" id="KW-0067">ATP-binding</keyword>
<dbReference type="InterPro" id="IPR027417">
    <property type="entry name" value="P-loop_NTPase"/>
</dbReference>
<dbReference type="GO" id="GO:0003777">
    <property type="term" value="F:microtubule motor activity"/>
    <property type="evidence" value="ECO:0007669"/>
    <property type="project" value="InterPro"/>
</dbReference>
<evidence type="ECO:0000256" key="4">
    <source>
        <dbReference type="SAM" id="Phobius"/>
    </source>
</evidence>
<protein>
    <recommendedName>
        <fullName evidence="5">Kinesin motor domain-containing protein</fullName>
    </recommendedName>
</protein>